<organism evidence="2 3">
    <name type="scientific">Sphaerisporangium flaviroseum</name>
    <dbReference type="NCBI Taxonomy" id="509199"/>
    <lineage>
        <taxon>Bacteria</taxon>
        <taxon>Bacillati</taxon>
        <taxon>Actinomycetota</taxon>
        <taxon>Actinomycetes</taxon>
        <taxon>Streptosporangiales</taxon>
        <taxon>Streptosporangiaceae</taxon>
        <taxon>Sphaerisporangium</taxon>
    </lineage>
</organism>
<feature type="region of interest" description="Disordered" evidence="1">
    <location>
        <begin position="22"/>
        <end position="45"/>
    </location>
</feature>
<dbReference type="RefSeq" id="WP_344937480.1">
    <property type="nucleotide sequence ID" value="NZ_BAAAZR010000002.1"/>
</dbReference>
<comment type="caution">
    <text evidence="2">The sequence shown here is derived from an EMBL/GenBank/DDBJ whole genome shotgun (WGS) entry which is preliminary data.</text>
</comment>
<evidence type="ECO:0000256" key="1">
    <source>
        <dbReference type="SAM" id="MobiDB-lite"/>
    </source>
</evidence>
<name>A0ABP7HQC1_9ACTN</name>
<dbReference type="EMBL" id="BAAAZR010000002">
    <property type="protein sequence ID" value="GAA3801762.1"/>
    <property type="molecule type" value="Genomic_DNA"/>
</dbReference>
<reference evidence="3" key="1">
    <citation type="journal article" date="2019" name="Int. J. Syst. Evol. Microbiol.">
        <title>The Global Catalogue of Microorganisms (GCM) 10K type strain sequencing project: providing services to taxonomists for standard genome sequencing and annotation.</title>
        <authorList>
            <consortium name="The Broad Institute Genomics Platform"/>
            <consortium name="The Broad Institute Genome Sequencing Center for Infectious Disease"/>
            <person name="Wu L."/>
            <person name="Ma J."/>
        </authorList>
    </citation>
    <scope>NUCLEOTIDE SEQUENCE [LARGE SCALE GENOMIC DNA]</scope>
    <source>
        <strain evidence="3">JCM 16908</strain>
    </source>
</reference>
<evidence type="ECO:0000313" key="2">
    <source>
        <dbReference type="EMBL" id="GAA3801762.1"/>
    </source>
</evidence>
<feature type="compositionally biased region" description="Basic and acidic residues" evidence="1">
    <location>
        <begin position="23"/>
        <end position="45"/>
    </location>
</feature>
<proteinExistence type="predicted"/>
<gene>
    <name evidence="2" type="ORF">GCM10022226_21980</name>
</gene>
<protein>
    <submittedName>
        <fullName evidence="2">Uncharacterized protein</fullName>
    </submittedName>
</protein>
<dbReference type="Proteomes" id="UP001500888">
    <property type="component" value="Unassembled WGS sequence"/>
</dbReference>
<keyword evidence="3" id="KW-1185">Reference proteome</keyword>
<sequence length="45" mass="5244">MSTDRTDHEQEMERLAVRIVQMNRRDTTITGSDPRDGTSEHDRAK</sequence>
<evidence type="ECO:0000313" key="3">
    <source>
        <dbReference type="Proteomes" id="UP001500888"/>
    </source>
</evidence>
<accession>A0ABP7HQC1</accession>